<dbReference type="Pfam" id="PF04287">
    <property type="entry name" value="DUF446"/>
    <property type="match status" value="1"/>
</dbReference>
<comment type="caution">
    <text evidence="2">The sequence shown here is derived from an EMBL/GenBank/DDBJ whole genome shotgun (WGS) entry which is preliminary data.</text>
</comment>
<dbReference type="Gene3D" id="1.20.1440.40">
    <property type="entry name" value="YqcC-like"/>
    <property type="match status" value="1"/>
</dbReference>
<evidence type="ECO:0000313" key="2">
    <source>
        <dbReference type="EMBL" id="MDP5135902.1"/>
    </source>
</evidence>
<dbReference type="InterPro" id="IPR036814">
    <property type="entry name" value="YqcC-like_sf"/>
</dbReference>
<organism evidence="2 3">
    <name type="scientific">Rheinheimera baltica</name>
    <dbReference type="NCBI Taxonomy" id="67576"/>
    <lineage>
        <taxon>Bacteria</taxon>
        <taxon>Pseudomonadati</taxon>
        <taxon>Pseudomonadota</taxon>
        <taxon>Gammaproteobacteria</taxon>
        <taxon>Chromatiales</taxon>
        <taxon>Chromatiaceae</taxon>
        <taxon>Rheinheimera</taxon>
    </lineage>
</organism>
<sequence>MSDEVKGLLSELEAELKQQELWCLQPANPFALASTMPFCCDTMPLEQWLQFIFIPRIQALLDGNHGLPNKISILPMAEEVFKQRGEVLAPLLAIISRIDTTLSDDV</sequence>
<dbReference type="PANTHER" id="PTHR39586:SF1">
    <property type="entry name" value="CYTOPLASMIC PROTEIN"/>
    <property type="match status" value="1"/>
</dbReference>
<dbReference type="InterPro" id="IPR023376">
    <property type="entry name" value="YqcC-like_dom"/>
</dbReference>
<dbReference type="EMBL" id="JAPJDZ010000015">
    <property type="protein sequence ID" value="MDP5135902.1"/>
    <property type="molecule type" value="Genomic_DNA"/>
</dbReference>
<dbReference type="Proteomes" id="UP001231109">
    <property type="component" value="Unassembled WGS sequence"/>
</dbReference>
<name>A0ABT9HXP2_9GAMM</name>
<dbReference type="PIRSF" id="PIRSF006257">
    <property type="entry name" value="UCP006257"/>
    <property type="match status" value="1"/>
</dbReference>
<feature type="domain" description="YqcC-like" evidence="1">
    <location>
        <begin position="5"/>
        <end position="100"/>
    </location>
</feature>
<dbReference type="RefSeq" id="WP_305975082.1">
    <property type="nucleotide sequence ID" value="NZ_JAPJDZ010000015.1"/>
</dbReference>
<proteinExistence type="predicted"/>
<accession>A0ABT9HXP2</accession>
<dbReference type="InterPro" id="IPR007384">
    <property type="entry name" value="UCP006257"/>
</dbReference>
<dbReference type="PANTHER" id="PTHR39586">
    <property type="entry name" value="CYTOPLASMIC PROTEIN-RELATED"/>
    <property type="match status" value="1"/>
</dbReference>
<protein>
    <submittedName>
        <fullName evidence="2">YqcC family protein</fullName>
    </submittedName>
</protein>
<evidence type="ECO:0000259" key="1">
    <source>
        <dbReference type="Pfam" id="PF04287"/>
    </source>
</evidence>
<gene>
    <name evidence="2" type="ORF">ORJ04_08075</name>
</gene>
<dbReference type="SUPFAM" id="SSF158452">
    <property type="entry name" value="YqcC-like"/>
    <property type="match status" value="1"/>
</dbReference>
<reference evidence="2 3" key="1">
    <citation type="submission" date="2022-11" db="EMBL/GenBank/DDBJ databases">
        <title>Viruses from the air-sea interface of a natural surface slick.</title>
        <authorList>
            <person name="Rahlff J."/>
            <person name="Holmfeldt K."/>
        </authorList>
    </citation>
    <scope>NUCLEOTIDE SEQUENCE [LARGE SCALE GENOMIC DNA]</scope>
    <source>
        <strain evidence="2 3">SMS4</strain>
    </source>
</reference>
<evidence type="ECO:0000313" key="3">
    <source>
        <dbReference type="Proteomes" id="UP001231109"/>
    </source>
</evidence>
<keyword evidence="3" id="KW-1185">Reference proteome</keyword>